<dbReference type="GO" id="GO:0005227">
    <property type="term" value="F:calcium-activated cation channel activity"/>
    <property type="evidence" value="ECO:0007669"/>
    <property type="project" value="TreeGrafter"/>
</dbReference>
<keyword evidence="3 5" id="KW-1133">Transmembrane helix</keyword>
<evidence type="ECO:0000313" key="7">
    <source>
        <dbReference type="EMBL" id="PIO38079.1"/>
    </source>
</evidence>
<dbReference type="AlphaFoldDB" id="A0A2G9SD45"/>
<evidence type="ECO:0000256" key="4">
    <source>
        <dbReference type="ARBA" id="ARBA00023136"/>
    </source>
</evidence>
<evidence type="ECO:0000259" key="6">
    <source>
        <dbReference type="Pfam" id="PF25508"/>
    </source>
</evidence>
<gene>
    <name evidence="7" type="ORF">AB205_0009550</name>
</gene>
<name>A0A2G9SD45_AQUCT</name>
<organism evidence="7 8">
    <name type="scientific">Aquarana catesbeiana</name>
    <name type="common">American bullfrog</name>
    <name type="synonym">Rana catesbeiana</name>
    <dbReference type="NCBI Taxonomy" id="8400"/>
    <lineage>
        <taxon>Eukaryota</taxon>
        <taxon>Metazoa</taxon>
        <taxon>Chordata</taxon>
        <taxon>Craniata</taxon>
        <taxon>Vertebrata</taxon>
        <taxon>Euteleostomi</taxon>
        <taxon>Amphibia</taxon>
        <taxon>Batrachia</taxon>
        <taxon>Anura</taxon>
        <taxon>Neobatrachia</taxon>
        <taxon>Ranoidea</taxon>
        <taxon>Ranidae</taxon>
        <taxon>Aquarana</taxon>
    </lineage>
</organism>
<dbReference type="OrthoDB" id="310870at2759"/>
<dbReference type="Pfam" id="PF25508">
    <property type="entry name" value="TRPM2"/>
    <property type="match status" value="1"/>
</dbReference>
<evidence type="ECO:0000256" key="2">
    <source>
        <dbReference type="ARBA" id="ARBA00022692"/>
    </source>
</evidence>
<dbReference type="PANTHER" id="PTHR13800">
    <property type="entry name" value="TRANSIENT RECEPTOR POTENTIAL CATION CHANNEL, SUBFAMILY M, MEMBER 6"/>
    <property type="match status" value="1"/>
</dbReference>
<dbReference type="GO" id="GO:0005886">
    <property type="term" value="C:plasma membrane"/>
    <property type="evidence" value="ECO:0007669"/>
    <property type="project" value="TreeGrafter"/>
</dbReference>
<dbReference type="EMBL" id="KV924572">
    <property type="protein sequence ID" value="PIO38079.1"/>
    <property type="molecule type" value="Genomic_DNA"/>
</dbReference>
<evidence type="ECO:0000256" key="1">
    <source>
        <dbReference type="ARBA" id="ARBA00004141"/>
    </source>
</evidence>
<keyword evidence="8" id="KW-1185">Reference proteome</keyword>
<dbReference type="GO" id="GO:0099604">
    <property type="term" value="F:ligand-gated calcium channel activity"/>
    <property type="evidence" value="ECO:0007669"/>
    <property type="project" value="TreeGrafter"/>
</dbReference>
<reference evidence="8" key="1">
    <citation type="journal article" date="2017" name="Nat. Commun.">
        <title>The North American bullfrog draft genome provides insight into hormonal regulation of long noncoding RNA.</title>
        <authorList>
            <person name="Hammond S.A."/>
            <person name="Warren R.L."/>
            <person name="Vandervalk B.P."/>
            <person name="Kucuk E."/>
            <person name="Khan H."/>
            <person name="Gibb E.A."/>
            <person name="Pandoh P."/>
            <person name="Kirk H."/>
            <person name="Zhao Y."/>
            <person name="Jones M."/>
            <person name="Mungall A.J."/>
            <person name="Coope R."/>
            <person name="Pleasance S."/>
            <person name="Moore R.A."/>
            <person name="Holt R.A."/>
            <person name="Round J.M."/>
            <person name="Ohora S."/>
            <person name="Walle B.V."/>
            <person name="Veldhoen N."/>
            <person name="Helbing C.C."/>
            <person name="Birol I."/>
        </authorList>
    </citation>
    <scope>NUCLEOTIDE SEQUENCE [LARGE SCALE GENOMIC DNA]</scope>
</reference>
<proteinExistence type="predicted"/>
<keyword evidence="4 5" id="KW-0472">Membrane</keyword>
<accession>A0A2G9SD45</accession>
<feature type="non-terminal residue" evidence="7">
    <location>
        <position position="1"/>
    </location>
</feature>
<dbReference type="Proteomes" id="UP000228934">
    <property type="component" value="Unassembled WGS sequence"/>
</dbReference>
<evidence type="ECO:0000256" key="3">
    <source>
        <dbReference type="ARBA" id="ARBA00022989"/>
    </source>
</evidence>
<protein>
    <recommendedName>
        <fullName evidence="6">TRPM-like domain-containing protein</fullName>
    </recommendedName>
</protein>
<comment type="subcellular location">
    <subcellularLocation>
        <location evidence="1">Membrane</location>
        <topology evidence="1">Multi-pass membrane protein</topology>
    </subcellularLocation>
</comment>
<sequence length="275" mass="32036">IIDIKILLFLAGVFNECYRNSENRAFKLLVRRSNVWGGATCLQLAYEADARNFFAQDGVQSMLTENWWGQMAQNTPVWAMVLTFFCPPLIYTHLIEFKSFDNESGMDNVQRVEMDSLDIDIKTTVAEIMEGEEIMREKNELLELKPGKATDLHSEVPEVELTKEKPRPQWMRRWKQFWSAPVTAFFGNVVMYFAFLFLFSYVLLMDFKEPPPIGPSTAEIILYFWVFTMVCEEIRQSFFVGSMPVTQKVKQYLQDSWNHVDITALLLFIIGVICR</sequence>
<feature type="transmembrane region" description="Helical" evidence="5">
    <location>
        <begin position="256"/>
        <end position="274"/>
    </location>
</feature>
<feature type="transmembrane region" description="Helical" evidence="5">
    <location>
        <begin position="177"/>
        <end position="204"/>
    </location>
</feature>
<dbReference type="PANTHER" id="PTHR13800:SF6">
    <property type="entry name" value="TRANSIENT RECEPTOR POTENTIAL CATION CHANNEL SUBFAMILY M MEMBER 4"/>
    <property type="match status" value="1"/>
</dbReference>
<dbReference type="InterPro" id="IPR050927">
    <property type="entry name" value="TRPM"/>
</dbReference>
<dbReference type="InterPro" id="IPR057366">
    <property type="entry name" value="TRPM-like"/>
</dbReference>
<feature type="domain" description="TRPM-like" evidence="6">
    <location>
        <begin position="11"/>
        <end position="56"/>
    </location>
</feature>
<keyword evidence="2 5" id="KW-0812">Transmembrane</keyword>
<evidence type="ECO:0000256" key="5">
    <source>
        <dbReference type="SAM" id="Phobius"/>
    </source>
</evidence>
<evidence type="ECO:0000313" key="8">
    <source>
        <dbReference type="Proteomes" id="UP000228934"/>
    </source>
</evidence>